<keyword evidence="4" id="KW-0812">Transmembrane</keyword>
<dbReference type="InterPro" id="IPR050465">
    <property type="entry name" value="UPF0194_transport"/>
</dbReference>
<sequence length="398" mass="43217">MQNSKLDGSVSPQSILRPPILIAIIVSLTVIGTSVYTVLKFQETSNQKAQAPAAVLTELKTVTALGRIEPKGKVIKLSATTSPDGSRVEQLLVKEGDRVKAGQTIAILDSRDRLQAAFKEAQEQVKVEQANLIRTQAGARPGEIAAQQATIARLAAERQGDIKSQVANVARLQAEVSNAQAEDGRYQVLYQQGAISSSQRDSKHLTLETAQKELQAAQAQLQRIQSTSQQQLKEATATLNRIAEVRGVDVEAAKAEVSHAVATMNRAEANLKQAYVRSPQDGQVFEIHTLPGEVVSNDGIADIGQTNRMYVVAEVYESDISKVRSGQKVRVISDVLPSELQGIVERKALQVRRQNVVNTDPSSNIDNRVIEVHIRLDDASSQKAADLTNMQVKAVIEL</sequence>
<gene>
    <name evidence="5" type="ORF">I8752_11525</name>
</gene>
<keyword evidence="4" id="KW-0472">Membrane</keyword>
<evidence type="ECO:0000256" key="3">
    <source>
        <dbReference type="SAM" id="Coils"/>
    </source>
</evidence>
<dbReference type="Gene3D" id="2.40.30.170">
    <property type="match status" value="1"/>
</dbReference>
<organism evidence="5 6">
    <name type="scientific">Dendronalium phyllosphericum CENA369</name>
    <dbReference type="NCBI Taxonomy" id="1725256"/>
    <lineage>
        <taxon>Bacteria</taxon>
        <taxon>Bacillati</taxon>
        <taxon>Cyanobacteriota</taxon>
        <taxon>Cyanophyceae</taxon>
        <taxon>Nostocales</taxon>
        <taxon>Nostocaceae</taxon>
        <taxon>Dendronalium</taxon>
        <taxon>Dendronalium phyllosphericum</taxon>
    </lineage>
</organism>
<feature type="coiled-coil region" evidence="3">
    <location>
        <begin position="162"/>
        <end position="270"/>
    </location>
</feature>
<dbReference type="EMBL" id="JAECZA010000038">
    <property type="protein sequence ID" value="MBH8573635.1"/>
    <property type="molecule type" value="Genomic_DNA"/>
</dbReference>
<proteinExistence type="predicted"/>
<evidence type="ECO:0000256" key="1">
    <source>
        <dbReference type="ARBA" id="ARBA00004196"/>
    </source>
</evidence>
<name>A0A8J7I508_9NOST</name>
<protein>
    <submittedName>
        <fullName evidence="5">ABC exporter membrane fusion protein</fullName>
    </submittedName>
</protein>
<comment type="subcellular location">
    <subcellularLocation>
        <location evidence="1">Cell envelope</location>
    </subcellularLocation>
</comment>
<keyword evidence="4" id="KW-1133">Transmembrane helix</keyword>
<dbReference type="PANTHER" id="PTHR32347">
    <property type="entry name" value="EFFLUX SYSTEM COMPONENT YKNX-RELATED"/>
    <property type="match status" value="1"/>
</dbReference>
<dbReference type="NCBIfam" id="TIGR02971">
    <property type="entry name" value="heterocyst_DevB"/>
    <property type="match status" value="1"/>
</dbReference>
<dbReference type="AlphaFoldDB" id="A0A8J7I508"/>
<evidence type="ECO:0000313" key="6">
    <source>
        <dbReference type="Proteomes" id="UP000662314"/>
    </source>
</evidence>
<accession>A0A8J7I508</accession>
<feature type="transmembrane region" description="Helical" evidence="4">
    <location>
        <begin position="20"/>
        <end position="39"/>
    </location>
</feature>
<evidence type="ECO:0000313" key="5">
    <source>
        <dbReference type="EMBL" id="MBH8573635.1"/>
    </source>
</evidence>
<dbReference type="PANTHER" id="PTHR32347:SF27">
    <property type="entry name" value="RND EFFLUX PUMP MEMBRANE FUSION PROTEIN BARREL-SANDWICH DOMAIN-CONTAINING PROTEIN"/>
    <property type="match status" value="1"/>
</dbReference>
<dbReference type="GO" id="GO:0030313">
    <property type="term" value="C:cell envelope"/>
    <property type="evidence" value="ECO:0007669"/>
    <property type="project" value="UniProtKB-SubCell"/>
</dbReference>
<evidence type="ECO:0000256" key="4">
    <source>
        <dbReference type="SAM" id="Phobius"/>
    </source>
</evidence>
<comment type="caution">
    <text evidence="5">The sequence shown here is derived from an EMBL/GenBank/DDBJ whole genome shotgun (WGS) entry which is preliminary data.</text>
</comment>
<dbReference type="InterPro" id="IPR014315">
    <property type="entry name" value="ABC_heterocyst_DevB"/>
</dbReference>
<dbReference type="Gene3D" id="2.40.50.100">
    <property type="match status" value="1"/>
</dbReference>
<dbReference type="SUPFAM" id="SSF111369">
    <property type="entry name" value="HlyD-like secretion proteins"/>
    <property type="match status" value="1"/>
</dbReference>
<keyword evidence="2 3" id="KW-0175">Coiled coil</keyword>
<dbReference type="Gene3D" id="1.10.287.470">
    <property type="entry name" value="Helix hairpin bin"/>
    <property type="match status" value="1"/>
</dbReference>
<reference evidence="5 6" key="1">
    <citation type="journal article" date="2021" name="Int. J. Syst. Evol. Microbiol.">
        <title>Amazonocrinis nigriterrae gen. nov., sp. nov., Atlanticothrix silvestris gen. nov., sp. nov. and Dendronalium phyllosphericum gen. nov., sp. nov., nostocacean cyanobacteria from Brazilian environments.</title>
        <authorList>
            <person name="Alvarenga D.O."/>
            <person name="Andreote A.P.D."/>
            <person name="Branco L.H.Z."/>
            <person name="Delbaje E."/>
            <person name="Cruz R.B."/>
            <person name="Varani A.M."/>
            <person name="Fiore M.F."/>
        </authorList>
    </citation>
    <scope>NUCLEOTIDE SEQUENCE [LARGE SCALE GENOMIC DNA]</scope>
    <source>
        <strain evidence="5 6">CENA369</strain>
    </source>
</reference>
<dbReference type="RefSeq" id="WP_214432453.1">
    <property type="nucleotide sequence ID" value="NZ_CAWPUQ010000206.1"/>
</dbReference>
<keyword evidence="6" id="KW-1185">Reference proteome</keyword>
<evidence type="ECO:0000256" key="2">
    <source>
        <dbReference type="ARBA" id="ARBA00023054"/>
    </source>
</evidence>
<dbReference type="Proteomes" id="UP000662314">
    <property type="component" value="Unassembled WGS sequence"/>
</dbReference>
<dbReference type="PRINTS" id="PR01490">
    <property type="entry name" value="RTXTOXIND"/>
</dbReference>